<dbReference type="InterPro" id="IPR041078">
    <property type="entry name" value="Plavaka"/>
</dbReference>
<feature type="non-terminal residue" evidence="2">
    <location>
        <position position="1"/>
    </location>
</feature>
<accession>R7SHE8</accession>
<dbReference type="Pfam" id="PF18759">
    <property type="entry name" value="Plavaka"/>
    <property type="match status" value="2"/>
</dbReference>
<dbReference type="OMA" id="RTHEHTE"/>
<proteinExistence type="predicted"/>
<evidence type="ECO:0000313" key="3">
    <source>
        <dbReference type="Proteomes" id="UP000053319"/>
    </source>
</evidence>
<dbReference type="HOGENOM" id="CLU_006344_14_0_1"/>
<feature type="compositionally biased region" description="Pro residues" evidence="1">
    <location>
        <begin position="33"/>
        <end position="44"/>
    </location>
</feature>
<dbReference type="GeneID" id="18834673"/>
<feature type="region of interest" description="Disordered" evidence="1">
    <location>
        <begin position="15"/>
        <end position="48"/>
    </location>
</feature>
<gene>
    <name evidence="2" type="ORF">DICSQDRAFT_130656</name>
</gene>
<name>R7SHE8_DICSQ</name>
<evidence type="ECO:0000256" key="1">
    <source>
        <dbReference type="SAM" id="MobiDB-lite"/>
    </source>
</evidence>
<dbReference type="AlphaFoldDB" id="R7SHE8"/>
<sequence>MAELGRTQHINAVHVHAPHIVPPPIPSRSLSPSPGPLPPSPGSPSPLADMFVDEEEALPPNGLMTETHPLLTGDICDALGNPLSDGSPPPAHPARAANDYTPYESRVHFEIVDFLFCKAKVSGGNTDELMQLWGTFSERAPFADHKELHESIDSISLADIPWQAFEMEAVYTVWYRDPHDVLHAQLGNADFAGEMDHSPKCMYHGAERVYKDFMSGDWAWQQADTIAQDPTTHGATFCPIVLGSDKTTVSVATGQNEYYPLYLSNGLVHNTVRRAQRNAVSLVAFLAIPKRSLKPGMTTLEVVRYADGHYRRTVYGLGPYIADYPEQALLACIVQGWCPRCDAHRDDLDGEGIQRSHSVTDPLLDALSLRVLWDEY</sequence>
<reference evidence="2 3" key="1">
    <citation type="journal article" date="2012" name="Science">
        <title>The Paleozoic origin of enzymatic lignin decomposition reconstructed from 31 fungal genomes.</title>
        <authorList>
            <person name="Floudas D."/>
            <person name="Binder M."/>
            <person name="Riley R."/>
            <person name="Barry K."/>
            <person name="Blanchette R.A."/>
            <person name="Henrissat B."/>
            <person name="Martinez A.T."/>
            <person name="Otillar R."/>
            <person name="Spatafora J.W."/>
            <person name="Yadav J.S."/>
            <person name="Aerts A."/>
            <person name="Benoit I."/>
            <person name="Boyd A."/>
            <person name="Carlson A."/>
            <person name="Copeland A."/>
            <person name="Coutinho P.M."/>
            <person name="de Vries R.P."/>
            <person name="Ferreira P."/>
            <person name="Findley K."/>
            <person name="Foster B."/>
            <person name="Gaskell J."/>
            <person name="Glotzer D."/>
            <person name="Gorecki P."/>
            <person name="Heitman J."/>
            <person name="Hesse C."/>
            <person name="Hori C."/>
            <person name="Igarashi K."/>
            <person name="Jurgens J.A."/>
            <person name="Kallen N."/>
            <person name="Kersten P."/>
            <person name="Kohler A."/>
            <person name="Kuees U."/>
            <person name="Kumar T.K.A."/>
            <person name="Kuo A."/>
            <person name="LaButti K."/>
            <person name="Larrondo L.F."/>
            <person name="Lindquist E."/>
            <person name="Ling A."/>
            <person name="Lombard V."/>
            <person name="Lucas S."/>
            <person name="Lundell T."/>
            <person name="Martin R."/>
            <person name="McLaughlin D.J."/>
            <person name="Morgenstern I."/>
            <person name="Morin E."/>
            <person name="Murat C."/>
            <person name="Nagy L.G."/>
            <person name="Nolan M."/>
            <person name="Ohm R.A."/>
            <person name="Patyshakuliyeva A."/>
            <person name="Rokas A."/>
            <person name="Ruiz-Duenas F.J."/>
            <person name="Sabat G."/>
            <person name="Salamov A."/>
            <person name="Samejima M."/>
            <person name="Schmutz J."/>
            <person name="Slot J.C."/>
            <person name="St John F."/>
            <person name="Stenlid J."/>
            <person name="Sun H."/>
            <person name="Sun S."/>
            <person name="Syed K."/>
            <person name="Tsang A."/>
            <person name="Wiebenga A."/>
            <person name="Young D."/>
            <person name="Pisabarro A."/>
            <person name="Eastwood D.C."/>
            <person name="Martin F."/>
            <person name="Cullen D."/>
            <person name="Grigoriev I.V."/>
            <person name="Hibbett D.S."/>
        </authorList>
    </citation>
    <scope>NUCLEOTIDE SEQUENCE [LARGE SCALE GENOMIC DNA]</scope>
    <source>
        <strain evidence="2 3">LYAD-421 SS1</strain>
    </source>
</reference>
<dbReference type="KEGG" id="dsq:DICSQDRAFT_130656"/>
<organism evidence="2 3">
    <name type="scientific">Dichomitus squalens (strain LYAD-421)</name>
    <name type="common">Western red white-rot fungus</name>
    <dbReference type="NCBI Taxonomy" id="732165"/>
    <lineage>
        <taxon>Eukaryota</taxon>
        <taxon>Fungi</taxon>
        <taxon>Dikarya</taxon>
        <taxon>Basidiomycota</taxon>
        <taxon>Agaricomycotina</taxon>
        <taxon>Agaricomycetes</taxon>
        <taxon>Polyporales</taxon>
        <taxon>Polyporaceae</taxon>
        <taxon>Dichomitus</taxon>
    </lineage>
</organism>
<dbReference type="RefSeq" id="XP_007371998.1">
    <property type="nucleotide sequence ID" value="XM_007371936.1"/>
</dbReference>
<dbReference type="OrthoDB" id="3199698at2759"/>
<evidence type="ECO:0000313" key="2">
    <source>
        <dbReference type="EMBL" id="EJF55263.1"/>
    </source>
</evidence>
<protein>
    <submittedName>
        <fullName evidence="2">Uncharacterized protein</fullName>
    </submittedName>
</protein>
<dbReference type="Proteomes" id="UP000053319">
    <property type="component" value="Unassembled WGS sequence"/>
</dbReference>
<dbReference type="EMBL" id="JH719892">
    <property type="protein sequence ID" value="EJF55263.1"/>
    <property type="molecule type" value="Genomic_DNA"/>
</dbReference>